<gene>
    <name evidence="2" type="ORF">CTEN210_17452</name>
</gene>
<evidence type="ECO:0000256" key="1">
    <source>
        <dbReference type="ARBA" id="ARBA00009952"/>
    </source>
</evidence>
<dbReference type="EMBL" id="BLLK01000069">
    <property type="protein sequence ID" value="GFH60976.1"/>
    <property type="molecule type" value="Genomic_DNA"/>
</dbReference>
<sequence>MASPDLQAKANQLNARMEGEAKVALDSIEKNLLRPIARTAYACVVKCYDDAGKVAPTEQIEQCSRQCQHPYQLANNIVQQEVGQFQNRLSRAMMRCNDEASSMITPAVQNDARKMKKVEDTVLRCISQTVDDGIKQLKPMKQRIEAGLKEVTK</sequence>
<dbReference type="Pfam" id="PF05811">
    <property type="entry name" value="DUF842"/>
    <property type="match status" value="1"/>
</dbReference>
<comment type="caution">
    <text evidence="2">The sequence shown here is derived from an EMBL/GenBank/DDBJ whole genome shotgun (WGS) entry which is preliminary data.</text>
</comment>
<dbReference type="PANTHER" id="PTHR21096:SF0">
    <property type="entry name" value="PROTEIN FAM136A"/>
    <property type="match status" value="1"/>
</dbReference>
<dbReference type="InterPro" id="IPR008560">
    <property type="entry name" value="DUF842_euk"/>
</dbReference>
<protein>
    <submittedName>
        <fullName evidence="2">DUF842-domain-containing protein</fullName>
    </submittedName>
</protein>
<evidence type="ECO:0000313" key="2">
    <source>
        <dbReference type="EMBL" id="GFH60976.1"/>
    </source>
</evidence>
<organism evidence="2 3">
    <name type="scientific">Chaetoceros tenuissimus</name>
    <dbReference type="NCBI Taxonomy" id="426638"/>
    <lineage>
        <taxon>Eukaryota</taxon>
        <taxon>Sar</taxon>
        <taxon>Stramenopiles</taxon>
        <taxon>Ochrophyta</taxon>
        <taxon>Bacillariophyta</taxon>
        <taxon>Coscinodiscophyceae</taxon>
        <taxon>Chaetocerotophycidae</taxon>
        <taxon>Chaetocerotales</taxon>
        <taxon>Chaetocerotaceae</taxon>
        <taxon>Chaetoceros</taxon>
    </lineage>
</organism>
<dbReference type="GO" id="GO:0005737">
    <property type="term" value="C:cytoplasm"/>
    <property type="evidence" value="ECO:0007669"/>
    <property type="project" value="TreeGrafter"/>
</dbReference>
<evidence type="ECO:0000313" key="3">
    <source>
        <dbReference type="Proteomes" id="UP001054902"/>
    </source>
</evidence>
<dbReference type="AlphaFoldDB" id="A0AAD3HF35"/>
<name>A0AAD3HF35_9STRA</name>
<dbReference type="Proteomes" id="UP001054902">
    <property type="component" value="Unassembled WGS sequence"/>
</dbReference>
<comment type="similarity">
    <text evidence="1">Belongs to the FAM136 family.</text>
</comment>
<proteinExistence type="inferred from homology"/>
<keyword evidence="3" id="KW-1185">Reference proteome</keyword>
<accession>A0AAD3HF35</accession>
<reference evidence="2 3" key="1">
    <citation type="journal article" date="2021" name="Sci. Rep.">
        <title>The genome of the diatom Chaetoceros tenuissimus carries an ancient integrated fragment of an extant virus.</title>
        <authorList>
            <person name="Hongo Y."/>
            <person name="Kimura K."/>
            <person name="Takaki Y."/>
            <person name="Yoshida Y."/>
            <person name="Baba S."/>
            <person name="Kobayashi G."/>
            <person name="Nagasaki K."/>
            <person name="Hano T."/>
            <person name="Tomaru Y."/>
        </authorList>
    </citation>
    <scope>NUCLEOTIDE SEQUENCE [LARGE SCALE GENOMIC DNA]</scope>
    <source>
        <strain evidence="2 3">NIES-3715</strain>
    </source>
</reference>
<dbReference type="PANTHER" id="PTHR21096">
    <property type="entry name" value="PROTEIN FAM136A"/>
    <property type="match status" value="1"/>
</dbReference>